<evidence type="ECO:0000313" key="12">
    <source>
        <dbReference type="Ensembl" id="ENSPMRP00000015467.1"/>
    </source>
</evidence>
<dbReference type="Proteomes" id="UP000472272">
    <property type="component" value="Chromosome 7"/>
</dbReference>
<dbReference type="SMART" id="SM00272">
    <property type="entry name" value="END"/>
    <property type="match status" value="2"/>
</dbReference>
<dbReference type="GO" id="GO:0071373">
    <property type="term" value="P:cellular response to luteinizing hormone stimulus"/>
    <property type="evidence" value="ECO:0007669"/>
    <property type="project" value="Ensembl"/>
</dbReference>
<evidence type="ECO:0000256" key="6">
    <source>
        <dbReference type="ARBA" id="ARBA00023259"/>
    </source>
</evidence>
<dbReference type="PANTHER" id="PTHR13874">
    <property type="entry name" value="ENDOTHELIN"/>
    <property type="match status" value="1"/>
</dbReference>
<keyword evidence="6" id="KW-1213">G-protein coupled receptor impairing toxin</keyword>
<evidence type="ECO:0000256" key="1">
    <source>
        <dbReference type="ARBA" id="ARBA00004613"/>
    </source>
</evidence>
<dbReference type="GO" id="GO:0003253">
    <property type="term" value="P:cardiac neural crest cell migration involved in outflow tract morphogenesis"/>
    <property type="evidence" value="ECO:0007669"/>
    <property type="project" value="Ensembl"/>
</dbReference>
<dbReference type="GO" id="GO:0006366">
    <property type="term" value="P:transcription by RNA polymerase II"/>
    <property type="evidence" value="ECO:0007669"/>
    <property type="project" value="Ensembl"/>
</dbReference>
<dbReference type="GO" id="GO:0031708">
    <property type="term" value="F:endothelin B receptor binding"/>
    <property type="evidence" value="ECO:0007669"/>
    <property type="project" value="Ensembl"/>
</dbReference>
<dbReference type="GO" id="GO:0030202">
    <property type="term" value="P:heparin proteoglycan metabolic process"/>
    <property type="evidence" value="ECO:0007669"/>
    <property type="project" value="Ensembl"/>
</dbReference>
<dbReference type="GeneID" id="114600898"/>
<feature type="domain" description="Endothelin-like toxin" evidence="11">
    <location>
        <begin position="47"/>
        <end position="68"/>
    </location>
</feature>
<dbReference type="CTD" id="1906"/>
<dbReference type="GO" id="GO:0046330">
    <property type="term" value="P:positive regulation of JNK cascade"/>
    <property type="evidence" value="ECO:0007669"/>
    <property type="project" value="Ensembl"/>
</dbReference>
<dbReference type="GO" id="GO:0048675">
    <property type="term" value="P:axon extension"/>
    <property type="evidence" value="ECO:0007669"/>
    <property type="project" value="Ensembl"/>
</dbReference>
<dbReference type="InterPro" id="IPR001928">
    <property type="entry name" value="Endothln-like_toxin"/>
</dbReference>
<dbReference type="GO" id="GO:0014034">
    <property type="term" value="P:neural crest cell fate commitment"/>
    <property type="evidence" value="ECO:0007669"/>
    <property type="project" value="Ensembl"/>
</dbReference>
<evidence type="ECO:0000313" key="13">
    <source>
        <dbReference type="Proteomes" id="UP000472272"/>
    </source>
</evidence>
<dbReference type="GO" id="GO:0035815">
    <property type="term" value="P:positive regulation of renal sodium excretion"/>
    <property type="evidence" value="ECO:0007669"/>
    <property type="project" value="Ensembl"/>
</dbReference>
<dbReference type="GO" id="GO:0005179">
    <property type="term" value="F:hormone activity"/>
    <property type="evidence" value="ECO:0007669"/>
    <property type="project" value="Ensembl"/>
</dbReference>
<dbReference type="GO" id="GO:0060070">
    <property type="term" value="P:canonical Wnt signaling pathway"/>
    <property type="evidence" value="ECO:0007669"/>
    <property type="project" value="Ensembl"/>
</dbReference>
<feature type="signal peptide" evidence="10">
    <location>
        <begin position="1"/>
        <end position="20"/>
    </location>
</feature>
<dbReference type="GO" id="GO:0001666">
    <property type="term" value="P:response to hypoxia"/>
    <property type="evidence" value="ECO:0007669"/>
    <property type="project" value="Ensembl"/>
</dbReference>
<evidence type="ECO:0000256" key="5">
    <source>
        <dbReference type="ARBA" id="ARBA00022858"/>
    </source>
</evidence>
<dbReference type="GO" id="GO:0001975">
    <property type="term" value="P:response to amphetamine"/>
    <property type="evidence" value="ECO:0007669"/>
    <property type="project" value="Ensembl"/>
</dbReference>
<dbReference type="GO" id="GO:1902287">
    <property type="term" value="P:semaphorin-plexin signaling pathway involved in axon guidance"/>
    <property type="evidence" value="ECO:0007669"/>
    <property type="project" value="Ensembl"/>
</dbReference>
<evidence type="ECO:0000256" key="8">
    <source>
        <dbReference type="ARBA" id="ARBA00040197"/>
    </source>
</evidence>
<keyword evidence="5" id="KW-0838">Vasoactive</keyword>
<dbReference type="GO" id="GO:0086101">
    <property type="term" value="P:endothelin receptor signaling pathway involved in heart process"/>
    <property type="evidence" value="ECO:0007669"/>
    <property type="project" value="Ensembl"/>
</dbReference>
<dbReference type="GO" id="GO:0009953">
    <property type="term" value="P:dorsal/ventral pattern formation"/>
    <property type="evidence" value="ECO:0007669"/>
    <property type="project" value="Ensembl"/>
</dbReference>
<evidence type="ECO:0000259" key="11">
    <source>
        <dbReference type="SMART" id="SM00272"/>
    </source>
</evidence>
<dbReference type="GO" id="GO:0031583">
    <property type="term" value="P:phospholipase D-activating G protein-coupled receptor signaling pathway"/>
    <property type="evidence" value="ECO:0007669"/>
    <property type="project" value="Ensembl"/>
</dbReference>
<dbReference type="GO" id="GO:0071372">
    <property type="term" value="P:cellular response to follicle-stimulating hormone stimulus"/>
    <property type="evidence" value="ECO:0007669"/>
    <property type="project" value="Ensembl"/>
</dbReference>
<dbReference type="GO" id="GO:0003100">
    <property type="term" value="P:regulation of systemic arterial blood pressure by endothelin"/>
    <property type="evidence" value="ECO:0007669"/>
    <property type="project" value="Ensembl"/>
</dbReference>
<organism evidence="12 13">
    <name type="scientific">Podarcis muralis</name>
    <name type="common">Wall lizard</name>
    <name type="synonym">Lacerta muralis</name>
    <dbReference type="NCBI Taxonomy" id="64176"/>
    <lineage>
        <taxon>Eukaryota</taxon>
        <taxon>Metazoa</taxon>
        <taxon>Chordata</taxon>
        <taxon>Craniata</taxon>
        <taxon>Vertebrata</taxon>
        <taxon>Euteleostomi</taxon>
        <taxon>Lepidosauria</taxon>
        <taxon>Squamata</taxon>
        <taxon>Bifurcata</taxon>
        <taxon>Unidentata</taxon>
        <taxon>Episquamata</taxon>
        <taxon>Laterata</taxon>
        <taxon>Lacertibaenia</taxon>
        <taxon>Lacertidae</taxon>
        <taxon>Podarcis</taxon>
    </lineage>
</organism>
<dbReference type="GO" id="GO:0061626">
    <property type="term" value="P:pharyngeal arch artery morphogenesis"/>
    <property type="evidence" value="ECO:0007669"/>
    <property type="project" value="Ensembl"/>
</dbReference>
<keyword evidence="3" id="KW-0964">Secreted</keyword>
<feature type="chain" id="PRO_5025439582" description="Endothelin-1" evidence="10">
    <location>
        <begin position="21"/>
        <end position="206"/>
    </location>
</feature>
<reference evidence="12" key="3">
    <citation type="submission" date="2025-09" db="UniProtKB">
        <authorList>
            <consortium name="Ensembl"/>
        </authorList>
    </citation>
    <scope>IDENTIFICATION</scope>
</reference>
<dbReference type="GO" id="GO:0007005">
    <property type="term" value="P:mitochondrion organization"/>
    <property type="evidence" value="ECO:0007669"/>
    <property type="project" value="Ensembl"/>
</dbReference>
<evidence type="ECO:0000256" key="4">
    <source>
        <dbReference type="ARBA" id="ARBA00022582"/>
    </source>
</evidence>
<dbReference type="GO" id="GO:0042474">
    <property type="term" value="P:middle ear morphogenesis"/>
    <property type="evidence" value="ECO:0007669"/>
    <property type="project" value="Ensembl"/>
</dbReference>
<proteinExistence type="inferred from homology"/>
<dbReference type="GO" id="GO:0030072">
    <property type="term" value="P:peptide hormone secretion"/>
    <property type="evidence" value="ECO:0007669"/>
    <property type="project" value="Ensembl"/>
</dbReference>
<feature type="domain" description="Endothelin-like toxin" evidence="11">
    <location>
        <begin position="100"/>
        <end position="121"/>
    </location>
</feature>
<dbReference type="GO" id="GO:0097018">
    <property type="term" value="P:renal albumin absorption"/>
    <property type="evidence" value="ECO:0007669"/>
    <property type="project" value="Ensembl"/>
</dbReference>
<dbReference type="GO" id="GO:0043179">
    <property type="term" value="P:rhythmic excitation"/>
    <property type="evidence" value="ECO:0007669"/>
    <property type="project" value="Ensembl"/>
</dbReference>
<dbReference type="OMA" id="TDHRNRC"/>
<comment type="subcellular location">
    <subcellularLocation>
        <location evidence="1">Secreted</location>
    </subcellularLocation>
</comment>
<dbReference type="GO" id="GO:1905653">
    <property type="term" value="P:positive regulation of artery morphogenesis"/>
    <property type="evidence" value="ECO:0007669"/>
    <property type="project" value="Ensembl"/>
</dbReference>
<dbReference type="GO" id="GO:0072011">
    <property type="term" value="P:glomerular endothelium development"/>
    <property type="evidence" value="ECO:0007669"/>
    <property type="project" value="Ensembl"/>
</dbReference>
<evidence type="ECO:0000256" key="10">
    <source>
        <dbReference type="SAM" id="SignalP"/>
    </source>
</evidence>
<sequence>MDYTRLILPLLFVISHTAAAADAELGASESAQRQPSSAPWPLRRSKRCSCSSLMDKECVYFCHLDIIWINTPERIVPYGLGSPSRSRRSLEDLPLGRHGRCQCANLKDKKCTSFCETGKEHWTQSTTEKGWRNLHKDRGCKGLGLKCAFRQLANSKKMRRLDAIGNSIKASFNIAKLKSRLHKPKQMKHNRTYQKQNIWESLKTTS</sequence>
<reference evidence="12" key="2">
    <citation type="submission" date="2025-08" db="UniProtKB">
        <authorList>
            <consortium name="Ensembl"/>
        </authorList>
    </citation>
    <scope>IDENTIFICATION</scope>
</reference>
<dbReference type="GO" id="GO:0007200">
    <property type="term" value="P:phospholipase C-activating G protein-coupled receptor signaling pathway"/>
    <property type="evidence" value="ECO:0007669"/>
    <property type="project" value="Ensembl"/>
</dbReference>
<dbReference type="GO" id="GO:0005615">
    <property type="term" value="C:extracellular space"/>
    <property type="evidence" value="ECO:0007669"/>
    <property type="project" value="Ensembl"/>
</dbReference>
<dbReference type="GO" id="GO:0072112">
    <property type="term" value="P:podocyte differentiation"/>
    <property type="evidence" value="ECO:0007669"/>
    <property type="project" value="Ensembl"/>
</dbReference>
<dbReference type="GO" id="GO:0006874">
    <property type="term" value="P:intracellular calcium ion homeostasis"/>
    <property type="evidence" value="ECO:0007669"/>
    <property type="project" value="Ensembl"/>
</dbReference>
<keyword evidence="7" id="KW-0839">Vasoconstrictor</keyword>
<dbReference type="GO" id="GO:0000122">
    <property type="term" value="P:negative regulation of transcription by RNA polymerase II"/>
    <property type="evidence" value="ECO:0007669"/>
    <property type="project" value="Ensembl"/>
</dbReference>
<dbReference type="GO" id="GO:0010629">
    <property type="term" value="P:negative regulation of gene expression"/>
    <property type="evidence" value="ECO:0007669"/>
    <property type="project" value="Ensembl"/>
</dbReference>
<dbReference type="GO" id="GO:0045793">
    <property type="term" value="P:positive regulation of cell size"/>
    <property type="evidence" value="ECO:0007669"/>
    <property type="project" value="Ensembl"/>
</dbReference>
<dbReference type="GO" id="GO:0045987">
    <property type="term" value="P:positive regulation of smooth muscle contraction"/>
    <property type="evidence" value="ECO:0007669"/>
    <property type="project" value="Ensembl"/>
</dbReference>
<dbReference type="GO" id="GO:0070301">
    <property type="term" value="P:cellular response to hydrogen peroxide"/>
    <property type="evidence" value="ECO:0007669"/>
    <property type="project" value="Ensembl"/>
</dbReference>
<dbReference type="AlphaFoldDB" id="A0A670IWD1"/>
<dbReference type="InterPro" id="IPR019764">
    <property type="entry name" value="Endothelin_toxin_CS"/>
</dbReference>
<dbReference type="PROSITE" id="PS00270">
    <property type="entry name" value="ENDOTHELIN"/>
    <property type="match status" value="2"/>
</dbReference>
<dbReference type="GO" id="GO:0007585">
    <property type="term" value="P:respiratory gaseous exchange by respiratory system"/>
    <property type="evidence" value="ECO:0007669"/>
    <property type="project" value="Ensembl"/>
</dbReference>
<dbReference type="GO" id="GO:0007589">
    <property type="term" value="P:body fluid secretion"/>
    <property type="evidence" value="ECO:0007669"/>
    <property type="project" value="Ensembl"/>
</dbReference>
<gene>
    <name evidence="12" type="primary">EDN1</name>
</gene>
<dbReference type="GO" id="GO:0007193">
    <property type="term" value="P:adenylate cyclase-inhibiting G protein-coupled receptor signaling pathway"/>
    <property type="evidence" value="ECO:0007669"/>
    <property type="project" value="Ensembl"/>
</dbReference>
<evidence type="ECO:0000256" key="9">
    <source>
        <dbReference type="ARBA" id="ARBA00046081"/>
    </source>
</evidence>
<dbReference type="GO" id="GO:0023019">
    <property type="term" value="P:signal transduction involved in regulation of gene expression"/>
    <property type="evidence" value="ECO:0007669"/>
    <property type="project" value="Ensembl"/>
</dbReference>
<dbReference type="GO" id="GO:0010460">
    <property type="term" value="P:positive regulation of heart rate"/>
    <property type="evidence" value="ECO:0007669"/>
    <property type="project" value="Ensembl"/>
</dbReference>
<dbReference type="InterPro" id="IPR020475">
    <property type="entry name" value="Endothelin"/>
</dbReference>
<evidence type="ECO:0000256" key="7">
    <source>
        <dbReference type="ARBA" id="ARBA00023322"/>
    </source>
</evidence>
<dbReference type="GO" id="GO:0031394">
    <property type="term" value="P:positive regulation of prostaglandin biosynthetic process"/>
    <property type="evidence" value="ECO:0007669"/>
    <property type="project" value="Ensembl"/>
</dbReference>
<keyword evidence="10" id="KW-0732">Signal</keyword>
<dbReference type="GO" id="GO:0030335">
    <property type="term" value="P:positive regulation of cell migration"/>
    <property type="evidence" value="ECO:0007669"/>
    <property type="project" value="Ensembl"/>
</dbReference>
<evidence type="ECO:0000256" key="3">
    <source>
        <dbReference type="ARBA" id="ARBA00022525"/>
    </source>
</evidence>
<dbReference type="GO" id="GO:0160195">
    <property type="term" value="P:negative regulation of phospholipase C/protein kinase C signal transduction"/>
    <property type="evidence" value="ECO:0007669"/>
    <property type="project" value="Ensembl"/>
</dbReference>
<reference evidence="12 13" key="1">
    <citation type="journal article" date="2019" name="Proc. Natl. Acad. Sci. U.S.A.">
        <title>Regulatory changes in pterin and carotenoid genes underlie balanced color polymorphisms in the wall lizard.</title>
        <authorList>
            <person name="Andrade P."/>
            <person name="Pinho C."/>
            <person name="Perez I de Lanuza G."/>
            <person name="Afonso S."/>
            <person name="Brejcha J."/>
            <person name="Rubin C.J."/>
            <person name="Wallerman O."/>
            <person name="Pereira P."/>
            <person name="Sabatino S.J."/>
            <person name="Bellati A."/>
            <person name="Pellitteri-Rosa D."/>
            <person name="Bosakova Z."/>
            <person name="Bunikis I."/>
            <person name="Carretero M.A."/>
            <person name="Feiner N."/>
            <person name="Marsik P."/>
            <person name="Pauperio F."/>
            <person name="Salvi D."/>
            <person name="Soler L."/>
            <person name="While G.M."/>
            <person name="Uller T."/>
            <person name="Font E."/>
            <person name="Andersson L."/>
            <person name="Carneiro M."/>
        </authorList>
    </citation>
    <scope>NUCLEOTIDE SEQUENCE</scope>
</reference>
<dbReference type="GO" id="GO:0070588">
    <property type="term" value="P:calcium ion transmembrane transport"/>
    <property type="evidence" value="ECO:0007669"/>
    <property type="project" value="Ensembl"/>
</dbReference>
<dbReference type="GO" id="GO:0014824">
    <property type="term" value="P:artery smooth muscle contraction"/>
    <property type="evidence" value="ECO:0007669"/>
    <property type="project" value="Ensembl"/>
</dbReference>
<dbReference type="GO" id="GO:0043491">
    <property type="term" value="P:phosphatidylinositol 3-kinase/protein kinase B signal transduction"/>
    <property type="evidence" value="ECO:0007669"/>
    <property type="project" value="Ensembl"/>
</dbReference>
<dbReference type="GO" id="GO:0005125">
    <property type="term" value="F:cytokine activity"/>
    <property type="evidence" value="ECO:0007669"/>
    <property type="project" value="Ensembl"/>
</dbReference>
<comment type="function">
    <text evidence="9">Endothelins are endothelium-derived vasoconstrictor peptides. Probable ligand for G-protein coupled receptors EDNRA and EDNRB which activates PTK2B, BCAR1, BCAR3 and, GTPases RAP1 and RHOA cascade in glomerular mesangial cells. Also binds the DEAR/FBXW7-AS1 receptor. Promotes mesenteric arterial wall remodeling via activation of ROCK signaling and subsequent colocalization of NFATC3 with F-actin filaments. NFATC3 then translocates to the nucleus where it subsequently promotes the transcription of the smooth muscle hypertrophy and differentiation marker ACTA2.</text>
</comment>
<protein>
    <recommendedName>
        <fullName evidence="8">Endothelin-1</fullName>
    </recommendedName>
</protein>
<dbReference type="GO" id="GO:0030185">
    <property type="term" value="P:nitric oxide transport"/>
    <property type="evidence" value="ECO:0007669"/>
    <property type="project" value="Ensembl"/>
</dbReference>
<dbReference type="GO" id="GO:0048661">
    <property type="term" value="P:positive regulation of smooth muscle cell proliferation"/>
    <property type="evidence" value="ECO:0007669"/>
    <property type="project" value="Ensembl"/>
</dbReference>
<dbReference type="GO" id="GO:0003094">
    <property type="term" value="P:glomerular filtration"/>
    <property type="evidence" value="ECO:0007669"/>
    <property type="project" value="Ensembl"/>
</dbReference>
<dbReference type="Pfam" id="PF00322">
    <property type="entry name" value="Endothelin"/>
    <property type="match status" value="1"/>
</dbReference>
<dbReference type="GO" id="GO:0046887">
    <property type="term" value="P:positive regulation of hormone secretion"/>
    <property type="evidence" value="ECO:0007669"/>
    <property type="project" value="Ensembl"/>
</dbReference>
<dbReference type="GO" id="GO:0061028">
    <property type="term" value="P:establishment of endothelial barrier"/>
    <property type="evidence" value="ECO:0007669"/>
    <property type="project" value="Ensembl"/>
</dbReference>
<dbReference type="OrthoDB" id="8873756at2759"/>
<dbReference type="GO" id="GO:0010827">
    <property type="term" value="P:regulation of D-glucose transmembrane transport"/>
    <property type="evidence" value="ECO:0007669"/>
    <property type="project" value="Ensembl"/>
</dbReference>
<dbReference type="GO" id="GO:1900182">
    <property type="term" value="P:positive regulation of protein localization to nucleus"/>
    <property type="evidence" value="ECO:0007669"/>
    <property type="project" value="Ensembl"/>
</dbReference>
<dbReference type="GO" id="GO:0045944">
    <property type="term" value="P:positive regulation of transcription by RNA polymerase II"/>
    <property type="evidence" value="ECO:0007669"/>
    <property type="project" value="Ensembl"/>
</dbReference>
<keyword evidence="4" id="KW-0123">Cardiotoxin</keyword>
<dbReference type="GO" id="GO:0019229">
    <property type="term" value="P:regulation of vasoconstriction"/>
    <property type="evidence" value="ECO:0007669"/>
    <property type="project" value="InterPro"/>
</dbReference>
<dbReference type="GO" id="GO:0071806">
    <property type="term" value="P:protein transmembrane transport"/>
    <property type="evidence" value="ECO:0007669"/>
    <property type="project" value="Ensembl"/>
</dbReference>
<dbReference type="GO" id="GO:0097492">
    <property type="term" value="P:sympathetic neuron axon guidance"/>
    <property type="evidence" value="ECO:0007669"/>
    <property type="project" value="Ensembl"/>
</dbReference>
<comment type="similarity">
    <text evidence="2">Belongs to the endothelin/sarafotoxin family.</text>
</comment>
<dbReference type="GO" id="GO:0014826">
    <property type="term" value="P:vein smooth muscle contraction"/>
    <property type="evidence" value="ECO:0007669"/>
    <property type="project" value="Ensembl"/>
</dbReference>
<dbReference type="GO" id="GO:0019722">
    <property type="term" value="P:calcium-mediated signaling"/>
    <property type="evidence" value="ECO:0007669"/>
    <property type="project" value="Ensembl"/>
</dbReference>
<dbReference type="PRINTS" id="PR00365">
    <property type="entry name" value="ENDOTHELIN"/>
</dbReference>
<dbReference type="GO" id="GO:0035050">
    <property type="term" value="P:embryonic heart tube development"/>
    <property type="evidence" value="ECO:0007669"/>
    <property type="project" value="Ensembl"/>
</dbReference>
<dbReference type="GO" id="GO:0050850">
    <property type="term" value="P:positive regulation of calcium-mediated signaling"/>
    <property type="evidence" value="ECO:0007669"/>
    <property type="project" value="Ensembl"/>
</dbReference>
<dbReference type="GO" id="GO:0051216">
    <property type="term" value="P:cartilage development"/>
    <property type="evidence" value="ECO:0007669"/>
    <property type="project" value="Ensembl"/>
</dbReference>
<dbReference type="GO" id="GO:0045840">
    <property type="term" value="P:positive regulation of mitotic nuclear division"/>
    <property type="evidence" value="ECO:0007669"/>
    <property type="project" value="Ensembl"/>
</dbReference>
<dbReference type="PANTHER" id="PTHR13874:SF10">
    <property type="entry name" value="ENDOTHELIN-1"/>
    <property type="match status" value="1"/>
</dbReference>
<dbReference type="GO" id="GO:0043123">
    <property type="term" value="P:positive regulation of canonical NF-kappaB signal transduction"/>
    <property type="evidence" value="ECO:0007669"/>
    <property type="project" value="Ensembl"/>
</dbReference>
<dbReference type="GO" id="GO:0060298">
    <property type="term" value="P:positive regulation of sarcomere organization"/>
    <property type="evidence" value="ECO:0007669"/>
    <property type="project" value="Ensembl"/>
</dbReference>
<dbReference type="GO" id="GO:1903537">
    <property type="term" value="P:meiotic cell cycle process involved in oocyte maturation"/>
    <property type="evidence" value="ECO:0007669"/>
    <property type="project" value="Ensembl"/>
</dbReference>
<dbReference type="GO" id="GO:0051248">
    <property type="term" value="P:negative regulation of protein metabolic process"/>
    <property type="evidence" value="ECO:0007669"/>
    <property type="project" value="Ensembl"/>
</dbReference>
<dbReference type="GO" id="GO:0060385">
    <property type="term" value="P:axonogenesis involved in innervation"/>
    <property type="evidence" value="ECO:0007669"/>
    <property type="project" value="Ensembl"/>
</dbReference>
<dbReference type="GO" id="GO:0070101">
    <property type="term" value="P:positive regulation of chemokine-mediated signaling pathway"/>
    <property type="evidence" value="ECO:0007669"/>
    <property type="project" value="Ensembl"/>
</dbReference>
<dbReference type="GeneTree" id="ENSGT00950000183053"/>
<dbReference type="RefSeq" id="XP_028593556.1">
    <property type="nucleotide sequence ID" value="XM_028737723.1"/>
</dbReference>
<dbReference type="GO" id="GO:0035810">
    <property type="term" value="P:positive regulation of urine volume"/>
    <property type="evidence" value="ECO:0007669"/>
    <property type="project" value="Ensembl"/>
</dbReference>
<dbReference type="GO" id="GO:0044751">
    <property type="term" value="P:cellular response to human chorionic gonadotropin stimulus"/>
    <property type="evidence" value="ECO:0007669"/>
    <property type="project" value="Ensembl"/>
</dbReference>
<evidence type="ECO:0000256" key="2">
    <source>
        <dbReference type="ARBA" id="ARBA00010959"/>
    </source>
</evidence>
<dbReference type="GO" id="GO:0001569">
    <property type="term" value="P:branching involved in blood vessel morphogenesis"/>
    <property type="evidence" value="ECO:0007669"/>
    <property type="project" value="Ensembl"/>
</dbReference>
<dbReference type="GO" id="GO:0031707">
    <property type="term" value="F:endothelin A receptor binding"/>
    <property type="evidence" value="ECO:0007669"/>
    <property type="project" value="Ensembl"/>
</dbReference>
<dbReference type="GO" id="GO:0070371">
    <property type="term" value="P:ERK1 and ERK2 cascade"/>
    <property type="evidence" value="ECO:0007669"/>
    <property type="project" value="Ensembl"/>
</dbReference>
<dbReference type="Ensembl" id="ENSPMRT00000016523.1">
    <property type="protein sequence ID" value="ENSPMRP00000015467.1"/>
    <property type="gene ID" value="ENSPMRG00000010316.1"/>
</dbReference>
<dbReference type="GO" id="GO:0070294">
    <property type="term" value="P:renal sodium ion absorption"/>
    <property type="evidence" value="ECO:0007669"/>
    <property type="project" value="Ensembl"/>
</dbReference>
<accession>A0A670IWD1</accession>
<name>A0A670IWD1_PODMU</name>
<dbReference type="GO" id="GO:0006885">
    <property type="term" value="P:regulation of pH"/>
    <property type="evidence" value="ECO:0007669"/>
    <property type="project" value="Ensembl"/>
</dbReference>
<dbReference type="GO" id="GO:0097237">
    <property type="term" value="P:cellular response to toxic substance"/>
    <property type="evidence" value="ECO:0007669"/>
    <property type="project" value="Ensembl"/>
</dbReference>
<dbReference type="GO" id="GO:0005737">
    <property type="term" value="C:cytoplasm"/>
    <property type="evidence" value="ECO:0007669"/>
    <property type="project" value="Ensembl"/>
</dbReference>
<dbReference type="GO" id="GO:0030878">
    <property type="term" value="P:thyroid gland development"/>
    <property type="evidence" value="ECO:0007669"/>
    <property type="project" value="Ensembl"/>
</dbReference>
<dbReference type="GO" id="GO:0141156">
    <property type="term" value="P:cAMP/PKA signal transduction"/>
    <property type="evidence" value="ECO:0007669"/>
    <property type="project" value="Ensembl"/>
</dbReference>
<dbReference type="GO" id="GO:0061051">
    <property type="term" value="P:positive regulation of cell growth involved in cardiac muscle cell development"/>
    <property type="evidence" value="ECO:0007669"/>
    <property type="project" value="Ensembl"/>
</dbReference>
<keyword evidence="6" id="KW-0800">Toxin</keyword>
<dbReference type="KEGG" id="pmua:114600898"/>
<dbReference type="GO" id="GO:0003357">
    <property type="term" value="P:noradrenergic neuron differentiation"/>
    <property type="evidence" value="ECO:0007669"/>
    <property type="project" value="Ensembl"/>
</dbReference>
<keyword evidence="13" id="KW-1185">Reference proteome</keyword>